<dbReference type="GO" id="GO:0004672">
    <property type="term" value="F:protein kinase activity"/>
    <property type="evidence" value="ECO:0007669"/>
    <property type="project" value="InterPro"/>
</dbReference>
<feature type="domain" description="Protein kinase" evidence="11">
    <location>
        <begin position="72"/>
        <end position="333"/>
    </location>
</feature>
<keyword evidence="3 12" id="KW-0418">Kinase</keyword>
<evidence type="ECO:0000256" key="5">
    <source>
        <dbReference type="ARBA" id="ARBA00038035"/>
    </source>
</evidence>
<dbReference type="Gene3D" id="3.30.200.20">
    <property type="entry name" value="Phosphorylase Kinase, domain 1"/>
    <property type="match status" value="1"/>
</dbReference>
<evidence type="ECO:0000259" key="11">
    <source>
        <dbReference type="PROSITE" id="PS50011"/>
    </source>
</evidence>
<dbReference type="InterPro" id="IPR011009">
    <property type="entry name" value="Kinase-like_dom_sf"/>
</dbReference>
<comment type="similarity">
    <text evidence="5">Belongs to the protein kinase superfamily. STE Ser/Thr protein kinase family. MAP kinase kinase subfamily.</text>
</comment>
<keyword evidence="2 10" id="KW-0547">Nucleotide-binding</keyword>
<dbReference type="SMART" id="SM00220">
    <property type="entry name" value="S_TKc"/>
    <property type="match status" value="1"/>
</dbReference>
<keyword evidence="13" id="KW-1185">Reference proteome</keyword>
<organism evidence="12 13">
    <name type="scientific">Tahibacter soli</name>
    <dbReference type="NCBI Taxonomy" id="2983605"/>
    <lineage>
        <taxon>Bacteria</taxon>
        <taxon>Pseudomonadati</taxon>
        <taxon>Pseudomonadota</taxon>
        <taxon>Gammaproteobacteria</taxon>
        <taxon>Lysobacterales</taxon>
        <taxon>Rhodanobacteraceae</taxon>
        <taxon>Tahibacter</taxon>
    </lineage>
</organism>
<comment type="catalytic activity">
    <reaction evidence="9">
        <text>L-tyrosyl-[protein] + ATP = O-phospho-L-tyrosyl-[protein] + ADP + H(+)</text>
        <dbReference type="Rhea" id="RHEA:10596"/>
        <dbReference type="Rhea" id="RHEA-COMP:10136"/>
        <dbReference type="Rhea" id="RHEA-COMP:20101"/>
        <dbReference type="ChEBI" id="CHEBI:15378"/>
        <dbReference type="ChEBI" id="CHEBI:30616"/>
        <dbReference type="ChEBI" id="CHEBI:46858"/>
        <dbReference type="ChEBI" id="CHEBI:61978"/>
        <dbReference type="ChEBI" id="CHEBI:456216"/>
        <dbReference type="EC" id="2.7.12.2"/>
    </reaction>
</comment>
<dbReference type="PANTHER" id="PTHR48013">
    <property type="entry name" value="DUAL SPECIFICITY MITOGEN-ACTIVATED PROTEIN KINASE KINASE 5-RELATED"/>
    <property type="match status" value="1"/>
</dbReference>
<dbReference type="PROSITE" id="PS50011">
    <property type="entry name" value="PROTEIN_KINASE_DOM"/>
    <property type="match status" value="1"/>
</dbReference>
<keyword evidence="4 10" id="KW-0067">ATP-binding</keyword>
<evidence type="ECO:0000256" key="4">
    <source>
        <dbReference type="ARBA" id="ARBA00022840"/>
    </source>
</evidence>
<dbReference type="PROSITE" id="PS00107">
    <property type="entry name" value="PROTEIN_KINASE_ATP"/>
    <property type="match status" value="1"/>
</dbReference>
<keyword evidence="1" id="KW-0808">Transferase</keyword>
<accession>A0A9X3YJJ2</accession>
<dbReference type="RefSeq" id="WP_263543474.1">
    <property type="nucleotide sequence ID" value="NZ_JAOVZO020000003.1"/>
</dbReference>
<dbReference type="CDD" id="cd14014">
    <property type="entry name" value="STKc_PknB_like"/>
    <property type="match status" value="1"/>
</dbReference>
<dbReference type="EMBL" id="JAOVZO020000003">
    <property type="protein sequence ID" value="MDC8012226.1"/>
    <property type="molecule type" value="Genomic_DNA"/>
</dbReference>
<evidence type="ECO:0000313" key="13">
    <source>
        <dbReference type="Proteomes" id="UP001139971"/>
    </source>
</evidence>
<dbReference type="InterPro" id="IPR017441">
    <property type="entry name" value="Protein_kinase_ATP_BS"/>
</dbReference>
<comment type="catalytic activity">
    <reaction evidence="7">
        <text>L-seryl-[protein] + ATP = O-phospho-L-seryl-[protein] + ADP + H(+)</text>
        <dbReference type="Rhea" id="RHEA:17989"/>
        <dbReference type="Rhea" id="RHEA-COMP:9863"/>
        <dbReference type="Rhea" id="RHEA-COMP:11604"/>
        <dbReference type="ChEBI" id="CHEBI:15378"/>
        <dbReference type="ChEBI" id="CHEBI:29999"/>
        <dbReference type="ChEBI" id="CHEBI:30616"/>
        <dbReference type="ChEBI" id="CHEBI:83421"/>
        <dbReference type="ChEBI" id="CHEBI:456216"/>
        <dbReference type="EC" id="2.7.12.2"/>
    </reaction>
</comment>
<evidence type="ECO:0000256" key="8">
    <source>
        <dbReference type="ARBA" id="ARBA00049299"/>
    </source>
</evidence>
<proteinExistence type="inferred from homology"/>
<evidence type="ECO:0000256" key="3">
    <source>
        <dbReference type="ARBA" id="ARBA00022777"/>
    </source>
</evidence>
<dbReference type="Proteomes" id="UP001139971">
    <property type="component" value="Unassembled WGS sequence"/>
</dbReference>
<dbReference type="Gene3D" id="1.10.510.10">
    <property type="entry name" value="Transferase(Phosphotransferase) domain 1"/>
    <property type="match status" value="1"/>
</dbReference>
<dbReference type="AlphaFoldDB" id="A0A9X3YJJ2"/>
<feature type="binding site" evidence="10">
    <location>
        <position position="101"/>
    </location>
    <ligand>
        <name>ATP</name>
        <dbReference type="ChEBI" id="CHEBI:30616"/>
    </ligand>
</feature>
<dbReference type="SUPFAM" id="SSF56112">
    <property type="entry name" value="Protein kinase-like (PK-like)"/>
    <property type="match status" value="1"/>
</dbReference>
<name>A0A9X3YJJ2_9GAMM</name>
<comment type="caution">
    <text evidence="12">The sequence shown here is derived from an EMBL/GenBank/DDBJ whole genome shotgun (WGS) entry which is preliminary data.</text>
</comment>
<dbReference type="GO" id="GO:0005524">
    <property type="term" value="F:ATP binding"/>
    <property type="evidence" value="ECO:0007669"/>
    <property type="project" value="UniProtKB-UniRule"/>
</dbReference>
<protein>
    <recommendedName>
        <fullName evidence="6">mitogen-activated protein kinase kinase</fullName>
        <ecNumber evidence="6">2.7.12.2</ecNumber>
    </recommendedName>
</protein>
<dbReference type="Pfam" id="PF00069">
    <property type="entry name" value="Pkinase"/>
    <property type="match status" value="1"/>
</dbReference>
<gene>
    <name evidence="12" type="ORF">OD750_006660</name>
</gene>
<reference evidence="12" key="1">
    <citation type="submission" date="2023-02" db="EMBL/GenBank/DDBJ databases">
        <title>Tahibacter soli sp. nov. isolated from soil.</title>
        <authorList>
            <person name="Baek J.H."/>
            <person name="Lee J.K."/>
            <person name="Choi D.G."/>
            <person name="Jeon C.O."/>
        </authorList>
    </citation>
    <scope>NUCLEOTIDE SEQUENCE</scope>
    <source>
        <strain evidence="12">BL</strain>
    </source>
</reference>
<evidence type="ECO:0000256" key="6">
    <source>
        <dbReference type="ARBA" id="ARBA00038999"/>
    </source>
</evidence>
<evidence type="ECO:0000256" key="2">
    <source>
        <dbReference type="ARBA" id="ARBA00022741"/>
    </source>
</evidence>
<dbReference type="InterPro" id="IPR000719">
    <property type="entry name" value="Prot_kinase_dom"/>
</dbReference>
<dbReference type="EC" id="2.7.12.2" evidence="6"/>
<comment type="catalytic activity">
    <reaction evidence="8">
        <text>L-threonyl-[protein] + ATP = O-phospho-L-threonyl-[protein] + ADP + H(+)</text>
        <dbReference type="Rhea" id="RHEA:46608"/>
        <dbReference type="Rhea" id="RHEA-COMP:11060"/>
        <dbReference type="Rhea" id="RHEA-COMP:11605"/>
        <dbReference type="ChEBI" id="CHEBI:15378"/>
        <dbReference type="ChEBI" id="CHEBI:30013"/>
        <dbReference type="ChEBI" id="CHEBI:30616"/>
        <dbReference type="ChEBI" id="CHEBI:61977"/>
        <dbReference type="ChEBI" id="CHEBI:456216"/>
        <dbReference type="EC" id="2.7.12.2"/>
    </reaction>
</comment>
<dbReference type="PANTHER" id="PTHR48013:SF9">
    <property type="entry name" value="DUAL SPECIFICITY MITOGEN-ACTIVATED PROTEIN KINASE KINASE 5"/>
    <property type="match status" value="1"/>
</dbReference>
<evidence type="ECO:0000313" key="12">
    <source>
        <dbReference type="EMBL" id="MDC8012226.1"/>
    </source>
</evidence>
<evidence type="ECO:0000256" key="1">
    <source>
        <dbReference type="ARBA" id="ARBA00022679"/>
    </source>
</evidence>
<evidence type="ECO:0000256" key="9">
    <source>
        <dbReference type="ARBA" id="ARBA00051693"/>
    </source>
</evidence>
<evidence type="ECO:0000256" key="7">
    <source>
        <dbReference type="ARBA" id="ARBA00049014"/>
    </source>
</evidence>
<sequence>MTGDDKDLERIAAGIADDAALDWRALAKLDPQSTDTGDGLRELSQLANIFRSLQLKPERAASVKAQFRFAGLDVIEKLGQGAHGEVWRAYDPMLDQEVALKLKRVDCDELSHQFLAEARRLAKVRQQNVVSVYGAAAQDGRVGLWTELVRGRSLADVLAEQGPLPAEEVAQIGIELCRGLAAVHRHGLTHGDVKAENVLREVSGRVVLADFGTARELGCGTRFEPISGTRHYLAPEMLDGEPSSAATDQYALGVLLYRLLTGQYPYAADDLDAMRSAELAEARKPLREARPTLSRAFARAIERALAPDPARRHAGVLAMLVAIENSQRPHRLNGLHWALAAAIVAAIAAGGYALRPVAPQLNVDAAFYRDGARGRERLVDGATIELGDRLRLELSSNRRTWLYVLNDDGSIAPTVLFPLPGIQPVNPLGHGVRWQLPGKDGLTELSWQVDAEAERETFVVVASATPLAALEDGIAQWRHAATPDNALVMRGVGRLVPATPEPVRQRGSLDALLGRIGCDSAPTELRCLHFVFPHKNP</sequence>
<evidence type="ECO:0000256" key="10">
    <source>
        <dbReference type="PROSITE-ProRule" id="PRU10141"/>
    </source>
</evidence>